<keyword evidence="2" id="KW-1133">Transmembrane helix</keyword>
<feature type="transmembrane region" description="Helical" evidence="2">
    <location>
        <begin position="20"/>
        <end position="45"/>
    </location>
</feature>
<comment type="caution">
    <text evidence="3">The sequence shown here is derived from an EMBL/GenBank/DDBJ whole genome shotgun (WGS) entry which is preliminary data.</text>
</comment>
<dbReference type="EMBL" id="MCGN01000001">
    <property type="protein sequence ID" value="ORZ02910.1"/>
    <property type="molecule type" value="Genomic_DNA"/>
</dbReference>
<reference evidence="3 4" key="1">
    <citation type="submission" date="2016-07" db="EMBL/GenBank/DDBJ databases">
        <title>Pervasive Adenine N6-methylation of Active Genes in Fungi.</title>
        <authorList>
            <consortium name="DOE Joint Genome Institute"/>
            <person name="Mondo S.J."/>
            <person name="Dannebaum R.O."/>
            <person name="Kuo R.C."/>
            <person name="Labutti K."/>
            <person name="Haridas S."/>
            <person name="Kuo A."/>
            <person name="Salamov A."/>
            <person name="Ahrendt S.R."/>
            <person name="Lipzen A."/>
            <person name="Sullivan W."/>
            <person name="Andreopoulos W.B."/>
            <person name="Clum A."/>
            <person name="Lindquist E."/>
            <person name="Daum C."/>
            <person name="Ramamoorthy G.K."/>
            <person name="Gryganskyi A."/>
            <person name="Culley D."/>
            <person name="Magnuson J.K."/>
            <person name="James T.Y."/>
            <person name="O'Malley M.A."/>
            <person name="Stajich J.E."/>
            <person name="Spatafora J.W."/>
            <person name="Visel A."/>
            <person name="Grigoriev I.V."/>
        </authorList>
    </citation>
    <scope>NUCLEOTIDE SEQUENCE [LARGE SCALE GENOMIC DNA]</scope>
    <source>
        <strain evidence="3 4">NRRL 2496</strain>
    </source>
</reference>
<dbReference type="InParanoid" id="A0A1X2HTK3"/>
<keyword evidence="2" id="KW-0472">Membrane</keyword>
<dbReference type="Proteomes" id="UP000242180">
    <property type="component" value="Unassembled WGS sequence"/>
</dbReference>
<keyword evidence="2" id="KW-0812">Transmembrane</keyword>
<protein>
    <submittedName>
        <fullName evidence="3">Uncharacterized protein</fullName>
    </submittedName>
</protein>
<evidence type="ECO:0000313" key="3">
    <source>
        <dbReference type="EMBL" id="ORZ02910.1"/>
    </source>
</evidence>
<sequence length="553" mass="63242">MYFIFEAFNARPLETRILAYTRIATSIALGILFIVYVGYLGNLVAHDHALLRLTSEDMTESYPIPDIEMCAQNTTFTIARCVVTYMNWSSVTLPNCYDYIQVGEGEDPSYCSLFQGSNDFFYGVEQDYEDTSTDIRRLDVYWKIDAIENVTAASISIPSLTLEMYDPSFNRWNDSNMADMIPQQQQAVRNMVWGTGMATTMQNYTSNMFFTVQRYRAIRPYDFASLFGVETNYVEIPTVETSQLDWPLHADNDDIMNGVYHGQFSLQLSKVTVDVKTEQRQHTLLALVALIGGAYGVMTTLYILLFGMIRIGPFGLVHHVPQAAIRGRDKLVKVRSQNDRRESTQSWARFLPAPFRPSESMSTTIQEEEQAMRKSDDILIQPLTHIDRENHRIQGPWRSGQSSGENSDSEQTPAPPPPSHMPAEAPANDSRGLTMMAVGNSSSADGIMPPQLVGLMEQLRREQAETSLRSQRLEQHVLELEEILRSYYINMDWLDQHRHLRHHRSAEEYNNTYYYRKRQKSARSDTVGGWLYEDAVLSPSTSRRGKNKNTEKE</sequence>
<name>A0A1X2HTK3_SYNRA</name>
<keyword evidence="4" id="KW-1185">Reference proteome</keyword>
<evidence type="ECO:0000313" key="4">
    <source>
        <dbReference type="Proteomes" id="UP000242180"/>
    </source>
</evidence>
<feature type="region of interest" description="Disordered" evidence="1">
    <location>
        <begin position="336"/>
        <end position="373"/>
    </location>
</feature>
<accession>A0A1X2HTK3</accession>
<gene>
    <name evidence="3" type="ORF">BCR43DRAFT_482382</name>
</gene>
<dbReference type="OMA" id="FTIARCV"/>
<feature type="region of interest" description="Disordered" evidence="1">
    <location>
        <begin position="389"/>
        <end position="428"/>
    </location>
</feature>
<feature type="compositionally biased region" description="Polar residues" evidence="1">
    <location>
        <begin position="399"/>
        <end position="412"/>
    </location>
</feature>
<dbReference type="AlphaFoldDB" id="A0A1X2HTK3"/>
<evidence type="ECO:0000256" key="2">
    <source>
        <dbReference type="SAM" id="Phobius"/>
    </source>
</evidence>
<feature type="transmembrane region" description="Helical" evidence="2">
    <location>
        <begin position="284"/>
        <end position="309"/>
    </location>
</feature>
<evidence type="ECO:0000256" key="1">
    <source>
        <dbReference type="SAM" id="MobiDB-lite"/>
    </source>
</evidence>
<organism evidence="3 4">
    <name type="scientific">Syncephalastrum racemosum</name>
    <name type="common">Filamentous fungus</name>
    <dbReference type="NCBI Taxonomy" id="13706"/>
    <lineage>
        <taxon>Eukaryota</taxon>
        <taxon>Fungi</taxon>
        <taxon>Fungi incertae sedis</taxon>
        <taxon>Mucoromycota</taxon>
        <taxon>Mucoromycotina</taxon>
        <taxon>Mucoromycetes</taxon>
        <taxon>Mucorales</taxon>
        <taxon>Syncephalastraceae</taxon>
        <taxon>Syncephalastrum</taxon>
    </lineage>
</organism>
<dbReference type="OrthoDB" id="2339353at2759"/>
<proteinExistence type="predicted"/>